<dbReference type="Pfam" id="PF13472">
    <property type="entry name" value="Lipase_GDSL_2"/>
    <property type="match status" value="1"/>
</dbReference>
<proteinExistence type="predicted"/>
<name>A0A917NF21_9BACL</name>
<dbReference type="CDD" id="cd00229">
    <property type="entry name" value="SGNH_hydrolase"/>
    <property type="match status" value="1"/>
</dbReference>
<keyword evidence="4" id="KW-1185">Reference proteome</keyword>
<accession>A0A917NF21</accession>
<dbReference type="EMBL" id="BMOY01000003">
    <property type="protein sequence ID" value="GGI96918.1"/>
    <property type="molecule type" value="Genomic_DNA"/>
</dbReference>
<reference evidence="3" key="1">
    <citation type="journal article" date="2014" name="Int. J. Syst. Evol. Microbiol.">
        <title>Complete genome sequence of Corynebacterium casei LMG S-19264T (=DSM 44701T), isolated from a smear-ripened cheese.</title>
        <authorList>
            <consortium name="US DOE Joint Genome Institute (JGI-PGF)"/>
            <person name="Walter F."/>
            <person name="Albersmeier A."/>
            <person name="Kalinowski J."/>
            <person name="Ruckert C."/>
        </authorList>
    </citation>
    <scope>NUCLEOTIDE SEQUENCE</scope>
    <source>
        <strain evidence="3">JCM 18487</strain>
    </source>
</reference>
<dbReference type="Proteomes" id="UP000637695">
    <property type="component" value="Unassembled WGS sequence"/>
</dbReference>
<gene>
    <name evidence="3" type="ORF">GCM10010885_03130</name>
</gene>
<dbReference type="InterPro" id="IPR013830">
    <property type="entry name" value="SGNH_hydro"/>
</dbReference>
<sequence>MGLAAVLGAGALFGVWYHHRYVMNRLPTVTYIRMTPVSQEGTRVLVVGGSVAHGWNDSDGGFIVRAFEAFGGDEPFEIVNHSAVGDGPVQYAPKFADDLRRVAPDVLVIAWGTLDDIYNHTPLSAFSAAIRAEIKQALAHRAVVMLVTPPVTKASYTQYRDEEPLYVAAEVAVAHRFDSPNVYVFDVFHEMQAWLTAHRVSYEAYASDGWHPNALGHALAGELLAHDMAKAFGEGPIQFRSPQGKSLDEHGTVAQGKETT</sequence>
<feature type="region of interest" description="Disordered" evidence="1">
    <location>
        <begin position="239"/>
        <end position="260"/>
    </location>
</feature>
<dbReference type="SUPFAM" id="SSF52266">
    <property type="entry name" value="SGNH hydrolase"/>
    <property type="match status" value="1"/>
</dbReference>
<dbReference type="PANTHER" id="PTHR30383">
    <property type="entry name" value="THIOESTERASE 1/PROTEASE 1/LYSOPHOSPHOLIPASE L1"/>
    <property type="match status" value="1"/>
</dbReference>
<reference evidence="3" key="2">
    <citation type="submission" date="2020-09" db="EMBL/GenBank/DDBJ databases">
        <authorList>
            <person name="Sun Q."/>
            <person name="Ohkuma M."/>
        </authorList>
    </citation>
    <scope>NUCLEOTIDE SEQUENCE</scope>
    <source>
        <strain evidence="3">JCM 18487</strain>
    </source>
</reference>
<evidence type="ECO:0000313" key="3">
    <source>
        <dbReference type="EMBL" id="GGI96918.1"/>
    </source>
</evidence>
<dbReference type="InterPro" id="IPR051532">
    <property type="entry name" value="Ester_Hydrolysis_Enzymes"/>
</dbReference>
<evidence type="ECO:0000313" key="4">
    <source>
        <dbReference type="Proteomes" id="UP000637695"/>
    </source>
</evidence>
<dbReference type="AlphaFoldDB" id="A0A917NF21"/>
<feature type="domain" description="SGNH hydrolase-type esterase" evidence="2">
    <location>
        <begin position="46"/>
        <end position="219"/>
    </location>
</feature>
<organism evidence="3 4">
    <name type="scientific">Alicyclobacillus cellulosilyticus</name>
    <dbReference type="NCBI Taxonomy" id="1003997"/>
    <lineage>
        <taxon>Bacteria</taxon>
        <taxon>Bacillati</taxon>
        <taxon>Bacillota</taxon>
        <taxon>Bacilli</taxon>
        <taxon>Bacillales</taxon>
        <taxon>Alicyclobacillaceae</taxon>
        <taxon>Alicyclobacillus</taxon>
    </lineage>
</organism>
<protein>
    <recommendedName>
        <fullName evidence="2">SGNH hydrolase-type esterase domain-containing protein</fullName>
    </recommendedName>
</protein>
<dbReference type="PANTHER" id="PTHR30383:SF5">
    <property type="entry name" value="SGNH HYDROLASE-TYPE ESTERASE DOMAIN-CONTAINING PROTEIN"/>
    <property type="match status" value="1"/>
</dbReference>
<comment type="caution">
    <text evidence="3">The sequence shown here is derived from an EMBL/GenBank/DDBJ whole genome shotgun (WGS) entry which is preliminary data.</text>
</comment>
<dbReference type="Gene3D" id="3.40.50.1110">
    <property type="entry name" value="SGNH hydrolase"/>
    <property type="match status" value="1"/>
</dbReference>
<evidence type="ECO:0000259" key="2">
    <source>
        <dbReference type="Pfam" id="PF13472"/>
    </source>
</evidence>
<dbReference type="InterPro" id="IPR036514">
    <property type="entry name" value="SGNH_hydro_sf"/>
</dbReference>
<evidence type="ECO:0000256" key="1">
    <source>
        <dbReference type="SAM" id="MobiDB-lite"/>
    </source>
</evidence>
<dbReference type="GO" id="GO:0004622">
    <property type="term" value="F:phosphatidylcholine lysophospholipase activity"/>
    <property type="evidence" value="ECO:0007669"/>
    <property type="project" value="TreeGrafter"/>
</dbReference>